<organism evidence="4 5">
    <name type="scientific">Amycolatopsis cihanbeyliensis</name>
    <dbReference type="NCBI Taxonomy" id="1128664"/>
    <lineage>
        <taxon>Bacteria</taxon>
        <taxon>Bacillati</taxon>
        <taxon>Actinomycetota</taxon>
        <taxon>Actinomycetes</taxon>
        <taxon>Pseudonocardiales</taxon>
        <taxon>Pseudonocardiaceae</taxon>
        <taxon>Amycolatopsis</taxon>
    </lineage>
</organism>
<keyword evidence="1" id="KW-0472">Membrane</keyword>
<evidence type="ECO:0000256" key="1">
    <source>
        <dbReference type="SAM" id="Phobius"/>
    </source>
</evidence>
<dbReference type="Pfam" id="PF02470">
    <property type="entry name" value="MlaD"/>
    <property type="match status" value="1"/>
</dbReference>
<keyword evidence="1" id="KW-0812">Transmembrane</keyword>
<feature type="domain" description="Mammalian cell entry C-terminal" evidence="3">
    <location>
        <begin position="118"/>
        <end position="293"/>
    </location>
</feature>
<dbReference type="PANTHER" id="PTHR33371">
    <property type="entry name" value="INTERMEMBRANE PHOSPHOLIPID TRANSPORT SYSTEM BINDING PROTEIN MLAD-RELATED"/>
    <property type="match status" value="1"/>
</dbReference>
<proteinExistence type="predicted"/>
<dbReference type="RefSeq" id="WP_141998785.1">
    <property type="nucleotide sequence ID" value="NZ_VFML01000001.1"/>
</dbReference>
<dbReference type="OrthoDB" id="4516955at2"/>
<dbReference type="InterPro" id="IPR005693">
    <property type="entry name" value="Mce"/>
</dbReference>
<dbReference type="InterPro" id="IPR052336">
    <property type="entry name" value="MlaD_Phospholipid_Transporter"/>
</dbReference>
<feature type="transmembrane region" description="Helical" evidence="1">
    <location>
        <begin position="12"/>
        <end position="32"/>
    </location>
</feature>
<dbReference type="InterPro" id="IPR003399">
    <property type="entry name" value="Mce/MlaD"/>
</dbReference>
<dbReference type="InterPro" id="IPR024516">
    <property type="entry name" value="Mce_C"/>
</dbReference>
<sequence>MSDTHFGQSLYRWLAIACVLLLVVAGGLWWTLRDANTKHATAFFPTTVGLYAGNDVRVLGVKTGEITDVQPLGDRVKVELEYDRAVDVPAGARAVIVAPSLVSDRYVQFTPAYTGGPTMAEGTVIPMERTAVPLEVDELYASLSRVSESLGPEGANKDGSLSRLLDTLAENFEGNGKQLHDTIKKLGQAAGTLSGNSQDLFATIQNLGDFSTTLAQSDGQVRQFERQLADVSGFLASERENLATTVRQLGTTLGSVRQFIEDNRAKVKSNVDKLASVTRVLVEQRASLAEILDVAPVALGNIVNSYNASSGTLDARANLNELTQPPVVMICNLLKQTPEALDFLGDTCGALAPVLDGLVPLPSVAQTIYALEHRELPPLPLPIAGALYGTPQGGGQ</sequence>
<feature type="domain" description="Mce/MlaD" evidence="2">
    <location>
        <begin position="37"/>
        <end position="111"/>
    </location>
</feature>
<dbReference type="PANTHER" id="PTHR33371:SF4">
    <property type="entry name" value="INTERMEMBRANE PHOSPHOLIPID TRANSPORT SYSTEM BINDING PROTEIN MLAD"/>
    <property type="match status" value="1"/>
</dbReference>
<reference evidence="4 5" key="1">
    <citation type="submission" date="2019-06" db="EMBL/GenBank/DDBJ databases">
        <title>Sequencing the genomes of 1000 actinobacteria strains.</title>
        <authorList>
            <person name="Klenk H.-P."/>
        </authorList>
    </citation>
    <scope>NUCLEOTIDE SEQUENCE [LARGE SCALE GENOMIC DNA]</scope>
    <source>
        <strain evidence="4 5">DSM 45679</strain>
    </source>
</reference>
<keyword evidence="1" id="KW-1133">Transmembrane helix</keyword>
<dbReference type="Proteomes" id="UP000320876">
    <property type="component" value="Unassembled WGS sequence"/>
</dbReference>
<evidence type="ECO:0000259" key="2">
    <source>
        <dbReference type="Pfam" id="PF02470"/>
    </source>
</evidence>
<name>A0A542DJW5_AMYCI</name>
<accession>A0A542DJW5</accession>
<evidence type="ECO:0000259" key="3">
    <source>
        <dbReference type="Pfam" id="PF11887"/>
    </source>
</evidence>
<evidence type="ECO:0000313" key="5">
    <source>
        <dbReference type="Proteomes" id="UP000320876"/>
    </source>
</evidence>
<protein>
    <submittedName>
        <fullName evidence="4">Virulence factor Mce-like protein</fullName>
    </submittedName>
</protein>
<dbReference type="GO" id="GO:0005576">
    <property type="term" value="C:extracellular region"/>
    <property type="evidence" value="ECO:0007669"/>
    <property type="project" value="TreeGrafter"/>
</dbReference>
<dbReference type="EMBL" id="VFML01000001">
    <property type="protein sequence ID" value="TQJ03225.1"/>
    <property type="molecule type" value="Genomic_DNA"/>
</dbReference>
<dbReference type="NCBIfam" id="TIGR00996">
    <property type="entry name" value="Mtu_fam_mce"/>
    <property type="match status" value="1"/>
</dbReference>
<dbReference type="Pfam" id="PF11887">
    <property type="entry name" value="Mce4_CUP1"/>
    <property type="match status" value="1"/>
</dbReference>
<evidence type="ECO:0000313" key="4">
    <source>
        <dbReference type="EMBL" id="TQJ03225.1"/>
    </source>
</evidence>
<keyword evidence="5" id="KW-1185">Reference proteome</keyword>
<gene>
    <name evidence="4" type="ORF">FB471_2977</name>
</gene>
<comment type="caution">
    <text evidence="4">The sequence shown here is derived from an EMBL/GenBank/DDBJ whole genome shotgun (WGS) entry which is preliminary data.</text>
</comment>
<dbReference type="AlphaFoldDB" id="A0A542DJW5"/>